<proteinExistence type="predicted"/>
<dbReference type="EMBL" id="ACOP02000081">
    <property type="protein sequence ID" value="EEU95336.1"/>
    <property type="molecule type" value="Genomic_DNA"/>
</dbReference>
<protein>
    <submittedName>
        <fullName evidence="1">Uncharacterized protein</fullName>
    </submittedName>
</protein>
<dbReference type="STRING" id="411483.FAEPRAA2165_03013"/>
<dbReference type="Proteomes" id="UP000004619">
    <property type="component" value="Unassembled WGS sequence"/>
</dbReference>
<evidence type="ECO:0000313" key="1">
    <source>
        <dbReference type="EMBL" id="EEU95336.1"/>
    </source>
</evidence>
<accession>C7H9L1</accession>
<sequence>MGRKKAYNKTINRVRPCALSAASTGSCAADEGKTRGAWPASRCCMDLGADGAVCGPVWM</sequence>
<dbReference type="AlphaFoldDB" id="C7H9L1"/>
<dbReference type="PROSITE" id="PS51257">
    <property type="entry name" value="PROKAR_LIPOPROTEIN"/>
    <property type="match status" value="1"/>
</dbReference>
<evidence type="ECO:0000313" key="2">
    <source>
        <dbReference type="Proteomes" id="UP000004619"/>
    </source>
</evidence>
<organism evidence="1 2">
    <name type="scientific">Faecalibacterium duncaniae (strain DSM 17677 / JCM 31915 / A2-165)</name>
    <name type="common">Faecalibacterium prausnitzii</name>
    <dbReference type="NCBI Taxonomy" id="411483"/>
    <lineage>
        <taxon>Bacteria</taxon>
        <taxon>Bacillati</taxon>
        <taxon>Bacillota</taxon>
        <taxon>Clostridia</taxon>
        <taxon>Eubacteriales</taxon>
        <taxon>Oscillospiraceae</taxon>
        <taxon>Faecalibacterium</taxon>
    </lineage>
</organism>
<gene>
    <name evidence="1" type="ORF">FAEPRAA2165_03013</name>
</gene>
<comment type="caution">
    <text evidence="1">The sequence shown here is derived from an EMBL/GenBank/DDBJ whole genome shotgun (WGS) entry which is preliminary data.</text>
</comment>
<reference evidence="1" key="1">
    <citation type="submission" date="2009-08" db="EMBL/GenBank/DDBJ databases">
        <authorList>
            <person name="Weinstock G."/>
            <person name="Sodergren E."/>
            <person name="Clifton S."/>
            <person name="Fulton L."/>
            <person name="Fulton B."/>
            <person name="Courtney L."/>
            <person name="Fronick C."/>
            <person name="Harrison M."/>
            <person name="Strong C."/>
            <person name="Farmer C."/>
            <person name="Delahaunty K."/>
            <person name="Markovic C."/>
            <person name="Hall O."/>
            <person name="Minx P."/>
            <person name="Tomlinson C."/>
            <person name="Mitreva M."/>
            <person name="Nelson J."/>
            <person name="Hou S."/>
            <person name="Wollam A."/>
            <person name="Pepin K.H."/>
            <person name="Johnson M."/>
            <person name="Bhonagiri V."/>
            <person name="Nash W.E."/>
            <person name="Warren W."/>
            <person name="Chinwalla A."/>
            <person name="Mardis E.R."/>
            <person name="Wilson R.K."/>
        </authorList>
    </citation>
    <scope>NUCLEOTIDE SEQUENCE [LARGE SCALE GENOMIC DNA]</scope>
    <source>
        <strain evidence="1">A2-165</strain>
    </source>
</reference>
<keyword evidence="2" id="KW-1185">Reference proteome</keyword>
<dbReference type="HOGENOM" id="CLU_2953674_0_0_9"/>
<name>C7H9L1_FAED2</name>